<gene>
    <name evidence="1" type="ORF">D9613_003551</name>
</gene>
<sequence>MHIDQNNEIRSSTGALYTQLDILYKIFEILIEEHEEIRLSILHHGSQVCTPWRGLLLSSPSLWGKSLNFDLLMGKPAWRDEVIRRSGESPAYITRLGGSRSYFDREEELFLATFIRNNWQRTKLLRIVLPIQSVVDQIFDISLLQSPHLHLEDVEIREHYLCLRDEDSSIPTLFTPIVSRATWKADFGGHAPRLRRYLIGPTFQFPYQATWLPHLRELRATLTACLIPNLLDELRNIISLEYLELTLLELHTANPDARARMSNMVLPRLKYLEVNATGHNPESIDLVNYITPAPGCSMQVVIDYWDALSPSDIGSIVRALTAFPLNGGEGGKDDLGWIEVYDSALRIRSNGHQLLLRGPFQSNLWTPCFNHFAASPSYFHNVSNMRLMLGKEVVDGIPSADVTITRILSSMTSAVHLTTDWITLSLLRRLSANDQSSTESNKTLPALESLSISGTNADLNDLEAWLDSRTAHALKPIKRVNIYWHSEDYPNPEVFQRFTSLEVKLFDWRGSPRA</sequence>
<organism evidence="1 2">
    <name type="scientific">Agrocybe pediades</name>
    <dbReference type="NCBI Taxonomy" id="84607"/>
    <lineage>
        <taxon>Eukaryota</taxon>
        <taxon>Fungi</taxon>
        <taxon>Dikarya</taxon>
        <taxon>Basidiomycota</taxon>
        <taxon>Agaricomycotina</taxon>
        <taxon>Agaricomycetes</taxon>
        <taxon>Agaricomycetidae</taxon>
        <taxon>Agaricales</taxon>
        <taxon>Agaricineae</taxon>
        <taxon>Strophariaceae</taxon>
        <taxon>Agrocybe</taxon>
    </lineage>
</organism>
<evidence type="ECO:0008006" key="3">
    <source>
        <dbReference type="Google" id="ProtNLM"/>
    </source>
</evidence>
<keyword evidence="2" id="KW-1185">Reference proteome</keyword>
<comment type="caution">
    <text evidence="1">The sequence shown here is derived from an EMBL/GenBank/DDBJ whole genome shotgun (WGS) entry which is preliminary data.</text>
</comment>
<accession>A0A8H4QQ12</accession>
<name>A0A8H4QQ12_9AGAR</name>
<evidence type="ECO:0000313" key="2">
    <source>
        <dbReference type="Proteomes" id="UP000521872"/>
    </source>
</evidence>
<dbReference type="EMBL" id="JAACJL010000044">
    <property type="protein sequence ID" value="KAF4614889.1"/>
    <property type="molecule type" value="Genomic_DNA"/>
</dbReference>
<protein>
    <recommendedName>
        <fullName evidence="3">F-box domain-containing protein</fullName>
    </recommendedName>
</protein>
<reference evidence="1 2" key="1">
    <citation type="submission" date="2019-12" db="EMBL/GenBank/DDBJ databases">
        <authorList>
            <person name="Floudas D."/>
            <person name="Bentzer J."/>
            <person name="Ahren D."/>
            <person name="Johansson T."/>
            <person name="Persson P."/>
            <person name="Tunlid A."/>
        </authorList>
    </citation>
    <scope>NUCLEOTIDE SEQUENCE [LARGE SCALE GENOMIC DNA]</scope>
    <source>
        <strain evidence="1 2">CBS 102.39</strain>
    </source>
</reference>
<dbReference type="Proteomes" id="UP000521872">
    <property type="component" value="Unassembled WGS sequence"/>
</dbReference>
<proteinExistence type="predicted"/>
<evidence type="ECO:0000313" key="1">
    <source>
        <dbReference type="EMBL" id="KAF4614889.1"/>
    </source>
</evidence>
<dbReference type="AlphaFoldDB" id="A0A8H4QQ12"/>